<proteinExistence type="predicted"/>
<dbReference type="STRING" id="60172.A0A1V6R691"/>
<evidence type="ECO:0000313" key="2">
    <source>
        <dbReference type="Proteomes" id="UP000191612"/>
    </source>
</evidence>
<dbReference type="AlphaFoldDB" id="A0A1V6R691"/>
<protein>
    <recommendedName>
        <fullName evidence="3">BZIP domain-containing protein</fullName>
    </recommendedName>
</protein>
<sequence>MDSTKTPQSYFTAHPLFLKPAENRIDVWPSDGWTHITDPKERRKVQNRFNQRARRRRQRTVNTHSYSLEHLAEPQTTYTSTNLDDLKSINGLRILGPNSGPSMCTIRRVEMLIYAEYTARSPRTELLLGLTQLNFLRALIANMDVLHLSPAQMDDEALSPFNLVGPRYPEYQDSSLPSALQPTAIQRTISHHPWLDLLPIPKMRDHLILAGNSFDDVQLCHDLCGYRNSGTGQTGMVVWKDPWDPAGWEVTETFLKTWGWAVQGSWDLFQSTNYWRMKRGEKPLFLLPPEAERLI</sequence>
<gene>
    <name evidence="1" type="ORF">PENSOL_c013G11381</name>
</gene>
<name>A0A1V6R691_9EURO</name>
<evidence type="ECO:0008006" key="3">
    <source>
        <dbReference type="Google" id="ProtNLM"/>
    </source>
</evidence>
<comment type="caution">
    <text evidence="1">The sequence shown here is derived from an EMBL/GenBank/DDBJ whole genome shotgun (WGS) entry which is preliminary data.</text>
</comment>
<dbReference type="Proteomes" id="UP000191612">
    <property type="component" value="Unassembled WGS sequence"/>
</dbReference>
<dbReference type="InterPro" id="IPR021833">
    <property type="entry name" value="DUF3425"/>
</dbReference>
<dbReference type="EMBL" id="MDYO01000013">
    <property type="protein sequence ID" value="OQD97029.1"/>
    <property type="molecule type" value="Genomic_DNA"/>
</dbReference>
<reference evidence="2" key="1">
    <citation type="journal article" date="2017" name="Nat. Microbiol.">
        <title>Global analysis of biosynthetic gene clusters reveals vast potential of secondary metabolite production in Penicillium species.</title>
        <authorList>
            <person name="Nielsen J.C."/>
            <person name="Grijseels S."/>
            <person name="Prigent S."/>
            <person name="Ji B."/>
            <person name="Dainat J."/>
            <person name="Nielsen K.F."/>
            <person name="Frisvad J.C."/>
            <person name="Workman M."/>
            <person name="Nielsen J."/>
        </authorList>
    </citation>
    <scope>NUCLEOTIDE SEQUENCE [LARGE SCALE GENOMIC DNA]</scope>
    <source>
        <strain evidence="2">IBT 29525</strain>
    </source>
</reference>
<organism evidence="1 2">
    <name type="scientific">Penicillium solitum</name>
    <dbReference type="NCBI Taxonomy" id="60172"/>
    <lineage>
        <taxon>Eukaryota</taxon>
        <taxon>Fungi</taxon>
        <taxon>Dikarya</taxon>
        <taxon>Ascomycota</taxon>
        <taxon>Pezizomycotina</taxon>
        <taxon>Eurotiomycetes</taxon>
        <taxon>Eurotiomycetidae</taxon>
        <taxon>Eurotiales</taxon>
        <taxon>Aspergillaceae</taxon>
        <taxon>Penicillium</taxon>
    </lineage>
</organism>
<keyword evidence="2" id="KW-1185">Reference proteome</keyword>
<dbReference type="PANTHER" id="PTHR38116">
    <property type="entry name" value="CHROMOSOME 7, WHOLE GENOME SHOTGUN SEQUENCE"/>
    <property type="match status" value="1"/>
</dbReference>
<evidence type="ECO:0000313" key="1">
    <source>
        <dbReference type="EMBL" id="OQD97029.1"/>
    </source>
</evidence>
<dbReference type="Pfam" id="PF11905">
    <property type="entry name" value="DUF3425"/>
    <property type="match status" value="1"/>
</dbReference>
<dbReference type="PANTHER" id="PTHR38116:SF1">
    <property type="entry name" value="BZIP DOMAIN-CONTAINING PROTEIN"/>
    <property type="match status" value="1"/>
</dbReference>
<accession>A0A1V6R691</accession>